<dbReference type="GO" id="GO:0034553">
    <property type="term" value="P:mitochondrial respiratory chain complex II assembly"/>
    <property type="evidence" value="ECO:0007669"/>
    <property type="project" value="UniProtKB-UniRule"/>
</dbReference>
<dbReference type="OrthoDB" id="278329at2759"/>
<evidence type="ECO:0000256" key="6">
    <source>
        <dbReference type="RuleBase" id="RU368039"/>
    </source>
</evidence>
<accession>G7E6K0</accession>
<dbReference type="STRING" id="764103.G7E6K0"/>
<dbReference type="Proteomes" id="UP000009131">
    <property type="component" value="Unassembled WGS sequence"/>
</dbReference>
<reference evidence="8 9" key="2">
    <citation type="journal article" date="2012" name="Open Biol.">
        <title>Characteristics of nucleosomes and linker DNA regions on the genome of the basidiomycete Mixia osmundae revealed by mono- and dinucleosome mapping.</title>
        <authorList>
            <person name="Nishida H."/>
            <person name="Kondo S."/>
            <person name="Matsumoto T."/>
            <person name="Suzuki Y."/>
            <person name="Yoshikawa H."/>
            <person name="Taylor T.D."/>
            <person name="Sugiyama J."/>
        </authorList>
    </citation>
    <scope>NUCLEOTIDE SEQUENCE [LARGE SCALE GENOMIC DNA]</scope>
    <source>
        <strain evidence="9">CBS 9802 / IAM 14324 / JCM 22182 / KY 12970</strain>
    </source>
</reference>
<dbReference type="HOGENOM" id="CLU_102310_1_0_1"/>
<dbReference type="GO" id="GO:0005759">
    <property type="term" value="C:mitochondrial matrix"/>
    <property type="evidence" value="ECO:0007669"/>
    <property type="project" value="UniProtKB-SubCell"/>
</dbReference>
<dbReference type="CDD" id="cd20270">
    <property type="entry name" value="Complex1_LYR_SDHAF3_LYRM10"/>
    <property type="match status" value="1"/>
</dbReference>
<comment type="subunit">
    <text evidence="6">Interacts with the iron-sulfur protein subunit within the SDH catalytic dimer.</text>
</comment>
<evidence type="ECO:0000256" key="4">
    <source>
        <dbReference type="ARBA" id="ARBA00023128"/>
    </source>
</evidence>
<dbReference type="GO" id="GO:0006105">
    <property type="term" value="P:succinate metabolic process"/>
    <property type="evidence" value="ECO:0007669"/>
    <property type="project" value="TreeGrafter"/>
</dbReference>
<dbReference type="PANTHER" id="PTHR13137">
    <property type="entry name" value="DC11 ACN9 HOMOLOG"/>
    <property type="match status" value="1"/>
</dbReference>
<evidence type="ECO:0000256" key="1">
    <source>
        <dbReference type="ARBA" id="ARBA00004305"/>
    </source>
</evidence>
<organism evidence="8 9">
    <name type="scientific">Mixia osmundae (strain CBS 9802 / IAM 14324 / JCM 22182 / KY 12970)</name>
    <dbReference type="NCBI Taxonomy" id="764103"/>
    <lineage>
        <taxon>Eukaryota</taxon>
        <taxon>Fungi</taxon>
        <taxon>Dikarya</taxon>
        <taxon>Basidiomycota</taxon>
        <taxon>Pucciniomycotina</taxon>
        <taxon>Mixiomycetes</taxon>
        <taxon>Mixiales</taxon>
        <taxon>Mixiaceae</taxon>
        <taxon>Mixia</taxon>
    </lineage>
</organism>
<feature type="region of interest" description="Disordered" evidence="7">
    <location>
        <begin position="124"/>
        <end position="154"/>
    </location>
</feature>
<dbReference type="GO" id="GO:0005758">
    <property type="term" value="C:mitochondrial intermembrane space"/>
    <property type="evidence" value="ECO:0007669"/>
    <property type="project" value="TreeGrafter"/>
</dbReference>
<dbReference type="InterPro" id="IPR008381">
    <property type="entry name" value="SDHAF3/Sdh7"/>
</dbReference>
<protein>
    <recommendedName>
        <fullName evidence="6">Succinate dehydrogenase assembly factor 3</fullName>
        <shortName evidence="6">SDH assembly factor 3</shortName>
        <shortName evidence="6">SDHAF3</shortName>
    </recommendedName>
</protein>
<keyword evidence="5 6" id="KW-0143">Chaperone</keyword>
<dbReference type="RefSeq" id="XP_014568945.1">
    <property type="nucleotide sequence ID" value="XM_014713459.1"/>
</dbReference>
<sequence length="154" mass="17228">MLPSAARRAASVGSGPIRDVSMQLLPPLPLYRRLLRVHRKQLPNEMRLMGDLYIKDEFRRHRSTDNPLHIVGFLAQWKTYLDELERQQPGMREGKPLDNALLDKLSSEQIGQLHELMTATKEIYASDGDLTAPPDAPRPMSGDGGDSSNAAGKR</sequence>
<evidence type="ECO:0000256" key="7">
    <source>
        <dbReference type="SAM" id="MobiDB-lite"/>
    </source>
</evidence>
<dbReference type="FunCoup" id="G7E6K0">
    <property type="interactions" value="65"/>
</dbReference>
<dbReference type="eggNOG" id="KOG4100">
    <property type="taxonomic scope" value="Eukaryota"/>
</dbReference>
<gene>
    <name evidence="8" type="primary">Mo05146</name>
    <name evidence="8" type="ORF">E5Q_05146</name>
</gene>
<dbReference type="OMA" id="WQQTNEN"/>
<evidence type="ECO:0000256" key="5">
    <source>
        <dbReference type="ARBA" id="ARBA00023186"/>
    </source>
</evidence>
<keyword evidence="4 6" id="KW-0496">Mitochondrion</keyword>
<name>G7E6K0_MIXOS</name>
<dbReference type="InParanoid" id="G7E6K0"/>
<dbReference type="PANTHER" id="PTHR13137:SF6">
    <property type="entry name" value="SUCCINATE DEHYDROGENASE ASSEMBLY FACTOR 3, MITOCHONDRIAL"/>
    <property type="match status" value="1"/>
</dbReference>
<evidence type="ECO:0000313" key="9">
    <source>
        <dbReference type="Proteomes" id="UP000009131"/>
    </source>
</evidence>
<evidence type="ECO:0000256" key="2">
    <source>
        <dbReference type="ARBA" id="ARBA00006020"/>
    </source>
</evidence>
<evidence type="ECO:0000256" key="3">
    <source>
        <dbReference type="ARBA" id="ARBA00022946"/>
    </source>
</evidence>
<dbReference type="EMBL" id="BABT02000152">
    <property type="protein sequence ID" value="GAA98460.1"/>
    <property type="molecule type" value="Genomic_DNA"/>
</dbReference>
<dbReference type="Pfam" id="PF13233">
    <property type="entry name" value="Complex1_LYR_2"/>
    <property type="match status" value="1"/>
</dbReference>
<proteinExistence type="inferred from homology"/>
<evidence type="ECO:0000313" key="8">
    <source>
        <dbReference type="EMBL" id="GAA98460.1"/>
    </source>
</evidence>
<comment type="similarity">
    <text evidence="2 6">Belongs to the complex I LYR family. SDHAF3 subfamily.</text>
</comment>
<comment type="function">
    <text evidence="6">Plays an essential role in the assembly of succinate dehydrogenase (SDH), an enzyme complex (also referred to as respiratory complex II) that is a component of both the tricarboxylic acid (TCA) cycle and the mitochondrial electron transport chain, and which couples the oxidation of succinate to fumarate with the reduction of ubiquinone (coenzyme Q) to ubiquinol. Promotes maturation of the iron-sulfur protein subunit of the SDH catalytic dimer, protecting it from the deleterious effects of oxidants. May act together with SDHAF1.</text>
</comment>
<reference evidence="8 9" key="1">
    <citation type="journal article" date="2011" name="J. Gen. Appl. Microbiol.">
        <title>Draft genome sequencing of the enigmatic basidiomycete Mixia osmundae.</title>
        <authorList>
            <person name="Nishida H."/>
            <person name="Nagatsuka Y."/>
            <person name="Sugiyama J."/>
        </authorList>
    </citation>
    <scope>NUCLEOTIDE SEQUENCE [LARGE SCALE GENOMIC DNA]</scope>
    <source>
        <strain evidence="9">CBS 9802 / IAM 14324 / JCM 22182 / KY 12970</strain>
    </source>
</reference>
<keyword evidence="9" id="KW-1185">Reference proteome</keyword>
<comment type="caution">
    <text evidence="8">The sequence shown here is derived from an EMBL/GenBank/DDBJ whole genome shotgun (WGS) entry which is preliminary data.</text>
</comment>
<keyword evidence="3" id="KW-0809">Transit peptide</keyword>
<comment type="subcellular location">
    <subcellularLocation>
        <location evidence="1 6">Mitochondrion matrix</location>
    </subcellularLocation>
</comment>
<dbReference type="AlphaFoldDB" id="G7E6K0"/>